<evidence type="ECO:0000256" key="10">
    <source>
        <dbReference type="RuleBase" id="RU369019"/>
    </source>
</evidence>
<evidence type="ECO:0000256" key="9">
    <source>
        <dbReference type="ARBA" id="ARBA00023136"/>
    </source>
</evidence>
<dbReference type="InterPro" id="IPR015943">
    <property type="entry name" value="WD40/YVTN_repeat-like_dom_sf"/>
</dbReference>
<feature type="compositionally biased region" description="Low complexity" evidence="11">
    <location>
        <begin position="885"/>
        <end position="1012"/>
    </location>
</feature>
<dbReference type="PANTHER" id="PTHR23284">
    <property type="entry name" value="PROLACTIN REGULATORY ELEMENT BINDING PROTEIN"/>
    <property type="match status" value="1"/>
</dbReference>
<sequence length="1093" mass="119288">MAIKETSVISVGYPILATKFINNKTILVIGGGGEGNNGVPNKITAIKCSFKVTDKSRILQRFREITLPSNEDSPQCVDIIRTLDSDEKSYGVYVGCNQSSQLMLSMGINNNLRKYSFTHEEHLRFLDAAQMEPTTPGIDDFPKIVRLSPHGTVGCLMTSTVPSSIYVFNPDSLDLIHKLKPTPDQEIKDFTLDTNDDEGNVMAYITSKSIETVITKTGQSIFSSSKLKNKNQLEMYSLAKVRFSQTGQELIIAGTNKKDKSAVVILYSLKLGKIIRTSKVSKKFGVIGAMDVSFAANLIAVAGNNLSVVLIRLSDLKVIETFEQLHPFAITDVAFSPNGHKLASVSAAQTLHVMKIPPKYAKGKSTIGTVFGYLFTIIFMAIAAFLIQAAYDGGELDQLIALSQQYSKEWGKLSKDFSMDISKEWWTHSKQWSEVGIVYANDYGHKGWKLAQVYGKVGLQYSKKGLALADVYAHRGIDIIKEKLKKDKVSDNDEDFFKVDDWDAKTHEITGKDDTYMKVETNTPSSEEIEQEQGFKYETTVLDDVSIQRMTKDIHEYTKDNQSIDTESLLNNPDIYETKIVTKAASSIELVEPSQIASDPVESVSSELKTETIVESSFEVKSETTIESIASIESSTAHEESTVSKKSINAEVSATVVSQKPVASKVPIESVVSEAVESVVSKAVDSVVSEKPIESPVYEERIDSKVSEEPSSTETTSTDSTVNVSSSSISIEVEKYPDINEPIDVNTKLDKEVKDFSKRVEVEESNISEGTSASEIEQESSVTSSKVERIVEDSSTESVSTKIPELSTVEVQSTASEKSEPELESTSSTTETVATESVPRESSVVDPAIEVESVEKASQASISAIVDDPQPYMYNPETVEEDTETSISSESTIEAVESQHSSSPSEPSKLLSETSSSPSEETSRSSEPSTSLPSSSPSEETSSSSSEETSSSSSEETSSSSSEETSSSSSEETSSSSSEETSSSSSEETSSSPSEETSRSSEPSTSLPSSSSQDKFEREQTSSSQTEASVPPVSSEEKELSTTPTIEYSSLTVVETLRETQTNAQGQRQVIHKVITKIRKYPILTRQVVHDEL</sequence>
<name>A0A9P8AJE3_9ASCO</name>
<comment type="function">
    <text evidence="10">Guanine nucleotide-exchange factor (GEF) required for the formation or budding of transport vesicles from the ER.</text>
</comment>
<dbReference type="GO" id="GO:0003400">
    <property type="term" value="P:regulation of COPII vesicle coating"/>
    <property type="evidence" value="ECO:0007669"/>
    <property type="project" value="UniProtKB-UniRule"/>
</dbReference>
<feature type="transmembrane region" description="Helical" evidence="10">
    <location>
        <begin position="370"/>
        <end position="391"/>
    </location>
</feature>
<keyword evidence="2 10" id="KW-0853">WD repeat</keyword>
<dbReference type="EMBL" id="JAHMUF010000006">
    <property type="protein sequence ID" value="KAG7194671.1"/>
    <property type="molecule type" value="Genomic_DNA"/>
</dbReference>
<evidence type="ECO:0000256" key="2">
    <source>
        <dbReference type="ARBA" id="ARBA00022574"/>
    </source>
</evidence>
<dbReference type="AlphaFoldDB" id="A0A9P8AJE3"/>
<dbReference type="GO" id="GO:0015031">
    <property type="term" value="P:protein transport"/>
    <property type="evidence" value="ECO:0007669"/>
    <property type="project" value="UniProtKB-KW"/>
</dbReference>
<comment type="subcellular location">
    <subcellularLocation>
        <location evidence="10">Endoplasmic reticulum membrane</location>
        <topology evidence="10">Single-pass type II membrane protein</topology>
    </subcellularLocation>
    <subcellularLocation>
        <location evidence="10">Golgi apparatus membrane</location>
        <topology evidence="10">Single-pass type II membrane protein</topology>
    </subcellularLocation>
</comment>
<keyword evidence="3 10" id="KW-0812">Transmembrane</keyword>
<evidence type="ECO:0000256" key="6">
    <source>
        <dbReference type="ARBA" id="ARBA00022892"/>
    </source>
</evidence>
<evidence type="ECO:0000256" key="5">
    <source>
        <dbReference type="ARBA" id="ARBA00022824"/>
    </source>
</evidence>
<comment type="similarity">
    <text evidence="10">Belongs to the WD repeat SEC12 family.</text>
</comment>
<keyword evidence="7 10" id="KW-0653">Protein transport</keyword>
<feature type="compositionally biased region" description="Low complexity" evidence="11">
    <location>
        <begin position="824"/>
        <end position="837"/>
    </location>
</feature>
<gene>
    <name evidence="12" type="primary">SEC12</name>
    <name evidence="12" type="ORF">KQ657_004348</name>
</gene>
<feature type="region of interest" description="Disordered" evidence="11">
    <location>
        <begin position="760"/>
        <end position="1047"/>
    </location>
</feature>
<dbReference type="GO" id="GO:0005789">
    <property type="term" value="C:endoplasmic reticulum membrane"/>
    <property type="evidence" value="ECO:0007669"/>
    <property type="project" value="UniProtKB-SubCell"/>
</dbReference>
<keyword evidence="1 10" id="KW-0813">Transport</keyword>
<dbReference type="OrthoDB" id="2013972at2759"/>
<feature type="region of interest" description="Disordered" evidence="11">
    <location>
        <begin position="699"/>
        <end position="728"/>
    </location>
</feature>
<evidence type="ECO:0000256" key="4">
    <source>
        <dbReference type="ARBA" id="ARBA00022737"/>
    </source>
</evidence>
<reference evidence="12" key="1">
    <citation type="submission" date="2021-03" db="EMBL/GenBank/DDBJ databases">
        <authorList>
            <person name="Palmer J.M."/>
        </authorList>
    </citation>
    <scope>NUCLEOTIDE SEQUENCE</scope>
    <source>
        <strain evidence="12">ARV_011</strain>
    </source>
</reference>
<evidence type="ECO:0000256" key="11">
    <source>
        <dbReference type="SAM" id="MobiDB-lite"/>
    </source>
</evidence>
<keyword evidence="4 10" id="KW-0677">Repeat</keyword>
<organism evidence="12 13">
    <name type="scientific">Scheffersomyces spartinae</name>
    <dbReference type="NCBI Taxonomy" id="45513"/>
    <lineage>
        <taxon>Eukaryota</taxon>
        <taxon>Fungi</taxon>
        <taxon>Dikarya</taxon>
        <taxon>Ascomycota</taxon>
        <taxon>Saccharomycotina</taxon>
        <taxon>Pichiomycetes</taxon>
        <taxon>Debaryomycetaceae</taxon>
        <taxon>Scheffersomyces</taxon>
    </lineage>
</organism>
<dbReference type="Gene3D" id="2.130.10.10">
    <property type="entry name" value="YVTN repeat-like/Quinoprotein amine dehydrogenase"/>
    <property type="match status" value="1"/>
</dbReference>
<dbReference type="GO" id="GO:0005085">
    <property type="term" value="F:guanyl-nucleotide exchange factor activity"/>
    <property type="evidence" value="ECO:0007669"/>
    <property type="project" value="InterPro"/>
</dbReference>
<keyword evidence="6" id="KW-0931">ER-Golgi transport</keyword>
<evidence type="ECO:0000313" key="13">
    <source>
        <dbReference type="Proteomes" id="UP000790833"/>
    </source>
</evidence>
<dbReference type="RefSeq" id="XP_043050218.1">
    <property type="nucleotide sequence ID" value="XM_043195021.1"/>
</dbReference>
<keyword evidence="9 10" id="KW-0472">Membrane</keyword>
<feature type="compositionally biased region" description="Low complexity" evidence="11">
    <location>
        <begin position="709"/>
        <end position="728"/>
    </location>
</feature>
<keyword evidence="8 10" id="KW-1133">Transmembrane helix</keyword>
<dbReference type="PANTHER" id="PTHR23284:SF0">
    <property type="entry name" value="PROLACTIN REGULATORY ELEMENT-BINDING PROTEIN"/>
    <property type="match status" value="1"/>
</dbReference>
<evidence type="ECO:0000313" key="12">
    <source>
        <dbReference type="EMBL" id="KAG7194671.1"/>
    </source>
</evidence>
<evidence type="ECO:0000256" key="1">
    <source>
        <dbReference type="ARBA" id="ARBA00022448"/>
    </source>
</evidence>
<accession>A0A9P8AJE3</accession>
<comment type="caution">
    <text evidence="12">The sequence shown here is derived from an EMBL/GenBank/DDBJ whole genome shotgun (WGS) entry which is preliminary data.</text>
</comment>
<dbReference type="GO" id="GO:0006888">
    <property type="term" value="P:endoplasmic reticulum to Golgi vesicle-mediated transport"/>
    <property type="evidence" value="ECO:0007669"/>
    <property type="project" value="UniProtKB-UniRule"/>
</dbReference>
<feature type="compositionally biased region" description="Polar residues" evidence="11">
    <location>
        <begin position="765"/>
        <end position="785"/>
    </location>
</feature>
<evidence type="ECO:0000256" key="3">
    <source>
        <dbReference type="ARBA" id="ARBA00022692"/>
    </source>
</evidence>
<keyword evidence="13" id="KW-1185">Reference proteome</keyword>
<evidence type="ECO:0000256" key="7">
    <source>
        <dbReference type="ARBA" id="ARBA00022927"/>
    </source>
</evidence>
<dbReference type="SUPFAM" id="SSF50978">
    <property type="entry name" value="WD40 repeat-like"/>
    <property type="match status" value="1"/>
</dbReference>
<dbReference type="GeneID" id="66117722"/>
<proteinExistence type="inferred from homology"/>
<dbReference type="Proteomes" id="UP000790833">
    <property type="component" value="Unassembled WGS sequence"/>
</dbReference>
<protein>
    <recommendedName>
        <fullName evidence="10">Guanine nucleotide-exchange factor SEC12</fullName>
    </recommendedName>
</protein>
<dbReference type="GO" id="GO:0000139">
    <property type="term" value="C:Golgi membrane"/>
    <property type="evidence" value="ECO:0007669"/>
    <property type="project" value="UniProtKB-SubCell"/>
</dbReference>
<dbReference type="InterPro" id="IPR045260">
    <property type="entry name" value="Sec12-like"/>
</dbReference>
<dbReference type="InterPro" id="IPR036322">
    <property type="entry name" value="WD40_repeat_dom_sf"/>
</dbReference>
<evidence type="ECO:0000256" key="8">
    <source>
        <dbReference type="ARBA" id="ARBA00022989"/>
    </source>
</evidence>
<keyword evidence="5 10" id="KW-0256">Endoplasmic reticulum</keyword>
<feature type="compositionally biased region" description="Basic and acidic residues" evidence="11">
    <location>
        <begin position="699"/>
        <end position="708"/>
    </location>
</feature>